<comment type="caution">
    <text evidence="9">The sequence shown here is derived from an EMBL/GenBank/DDBJ whole genome shotgun (WGS) entry which is preliminary data.</text>
</comment>
<dbReference type="EMBL" id="SSSM01000007">
    <property type="protein sequence ID" value="THG28120.1"/>
    <property type="molecule type" value="Genomic_DNA"/>
</dbReference>
<dbReference type="PROSITE" id="PS51257">
    <property type="entry name" value="PROKAR_LIPOPROTEIN"/>
    <property type="match status" value="1"/>
</dbReference>
<dbReference type="OrthoDB" id="594838at2"/>
<dbReference type="RefSeq" id="WP_136429404.1">
    <property type="nucleotide sequence ID" value="NZ_SSSM01000007.1"/>
</dbReference>
<evidence type="ECO:0000256" key="1">
    <source>
        <dbReference type="ARBA" id="ARBA00004651"/>
    </source>
</evidence>
<dbReference type="PANTHER" id="PTHR34697:SF2">
    <property type="entry name" value="PHOSPHATIDYLGLYCEROL LYSYLTRANSFERASE"/>
    <property type="match status" value="1"/>
</dbReference>
<dbReference type="GO" id="GO:0055091">
    <property type="term" value="P:phospholipid homeostasis"/>
    <property type="evidence" value="ECO:0007669"/>
    <property type="project" value="TreeGrafter"/>
</dbReference>
<evidence type="ECO:0000313" key="9">
    <source>
        <dbReference type="EMBL" id="THG28120.1"/>
    </source>
</evidence>
<evidence type="ECO:0000256" key="5">
    <source>
        <dbReference type="ARBA" id="ARBA00023136"/>
    </source>
</evidence>
<dbReference type="GO" id="GO:0016755">
    <property type="term" value="F:aminoacyltransferase activity"/>
    <property type="evidence" value="ECO:0007669"/>
    <property type="project" value="TreeGrafter"/>
</dbReference>
<feature type="transmembrane region" description="Helical" evidence="7">
    <location>
        <begin position="95"/>
        <end position="115"/>
    </location>
</feature>
<dbReference type="InterPro" id="IPR024320">
    <property type="entry name" value="LPG_synthase_C"/>
</dbReference>
<dbReference type="GO" id="GO:0005886">
    <property type="term" value="C:plasma membrane"/>
    <property type="evidence" value="ECO:0007669"/>
    <property type="project" value="UniProtKB-SubCell"/>
</dbReference>
<accession>A0A4S4FDD9</accession>
<feature type="transmembrane region" description="Helical" evidence="7">
    <location>
        <begin position="127"/>
        <end position="150"/>
    </location>
</feature>
<keyword evidence="3 7" id="KW-0812">Transmembrane</keyword>
<feature type="transmembrane region" description="Helical" evidence="7">
    <location>
        <begin position="307"/>
        <end position="327"/>
    </location>
</feature>
<evidence type="ECO:0000313" key="10">
    <source>
        <dbReference type="Proteomes" id="UP000309133"/>
    </source>
</evidence>
<evidence type="ECO:0000256" key="7">
    <source>
        <dbReference type="SAM" id="Phobius"/>
    </source>
</evidence>
<name>A0A4S4FDD9_9MICO</name>
<proteinExistence type="predicted"/>
<dbReference type="InterPro" id="IPR051211">
    <property type="entry name" value="PG_lysyltransferase"/>
</dbReference>
<keyword evidence="5 7" id="KW-0472">Membrane</keyword>
<comment type="subcellular location">
    <subcellularLocation>
        <location evidence="1">Cell membrane</location>
        <topology evidence="1">Multi-pass membrane protein</topology>
    </subcellularLocation>
</comment>
<feature type="transmembrane region" description="Helical" evidence="7">
    <location>
        <begin position="157"/>
        <end position="173"/>
    </location>
</feature>
<keyword evidence="10" id="KW-1185">Reference proteome</keyword>
<feature type="transmembrane region" description="Helical" evidence="7">
    <location>
        <begin position="63"/>
        <end position="83"/>
    </location>
</feature>
<feature type="region of interest" description="Disordered" evidence="6">
    <location>
        <begin position="845"/>
        <end position="872"/>
    </location>
</feature>
<protein>
    <submittedName>
        <fullName evidence="9">DUF2156 domain-containing protein</fullName>
    </submittedName>
</protein>
<feature type="transmembrane region" description="Helical" evidence="7">
    <location>
        <begin position="179"/>
        <end position="196"/>
    </location>
</feature>
<dbReference type="InterPro" id="IPR035952">
    <property type="entry name" value="Rhomboid-like_sf"/>
</dbReference>
<dbReference type="Gene3D" id="1.20.1540.10">
    <property type="entry name" value="Rhomboid-like"/>
    <property type="match status" value="1"/>
</dbReference>
<gene>
    <name evidence="9" type="ORF">E6C64_18565</name>
</gene>
<feature type="transmembrane region" description="Helical" evidence="7">
    <location>
        <begin position="216"/>
        <end position="238"/>
    </location>
</feature>
<feature type="transmembrane region" description="Helical" evidence="7">
    <location>
        <begin position="449"/>
        <end position="473"/>
    </location>
</feature>
<evidence type="ECO:0000256" key="2">
    <source>
        <dbReference type="ARBA" id="ARBA00022475"/>
    </source>
</evidence>
<dbReference type="AlphaFoldDB" id="A0A4S4FDD9"/>
<sequence>MRKATGWVLRLPVTMTLAALLVACAIVAGPLTGPSSVLRVWAGTGLVSVAHGPNPLSPITSSLFTDGLTELLGALIATFVVIGGAERLMGRWRTLLAWLLTAVIGGAAGMTLQATGVISAQLWSHDAAAAIVLDPFTPIAGAAMAASAFANRLWRRRIRVIGFAGLLLFVLYSGTSADLYRLLAAVAGLLLGLLLAPRARVALRWERSSHHEARTLLASLLILGAVAPLIAVVSHVAFGPVHSLWLVGATGAGSPDDVCGVFATDDCIRALASIRLDGPGPIITSVAPLLLLALCAFGLLRGRRIAAWLAIAVNVLLAYLSAFYDGILPWAPDRSQLLSPDGVGDQVIPLTLSVLLPLALAVLIGINLAHFSVRPSTQTLRRFVATVIVAFVGTSTMNLIAGSVTRNEFEPPATLLNLLLDLPERYFPVGYLDDRLIEFAPVGDTAAAVYFWTGAVFWMIVVAASAAVVVSAAGRHLATDLGRVRTLLRQNGEGSLSHMATWQGNTYWFSPDGAVAVAYRVVSGVAVTMTGPIGPRRLQDDAIRGFTRFCDENGWIPVFYGVVEDQSAAFERAGWQVSVVGDDTVLDPASFALTGKKWQDIRSSINRAAKLGIEASWTTWEALSIAARTQIEVISEEWVAGRNLPEMGFTLGGIDELQDPDVRLMLAIDRNGRIEAVTSWLPTYREGAIIGWTLDFMRRRPDSMNGVVEFLIAATMRHAKDRELEFVSLSTAPLARIGAGSGSPEDSDRTAQVLEYVGRKLESLYGFRSLLAFKIKFQPALRPVLLAVQDASVLPAVGIALVRAYLPSMTVAQVLSLMRTLIRPVGEAPRTAPVTAPVRVISPDSSATGAHPVGSDSAVAVEAPAHHGAPTS</sequence>
<dbReference type="Pfam" id="PF09924">
    <property type="entry name" value="LPG_synthase_C"/>
    <property type="match status" value="1"/>
</dbReference>
<evidence type="ECO:0000256" key="6">
    <source>
        <dbReference type="SAM" id="MobiDB-lite"/>
    </source>
</evidence>
<dbReference type="PANTHER" id="PTHR34697">
    <property type="entry name" value="PHOSPHATIDYLGLYCEROL LYSYLTRANSFERASE"/>
    <property type="match status" value="1"/>
</dbReference>
<feature type="domain" description="Phosphatidylglycerol lysyltransferase C-terminal" evidence="8">
    <location>
        <begin position="486"/>
        <end position="784"/>
    </location>
</feature>
<evidence type="ECO:0000256" key="3">
    <source>
        <dbReference type="ARBA" id="ARBA00022692"/>
    </source>
</evidence>
<evidence type="ECO:0000259" key="8">
    <source>
        <dbReference type="Pfam" id="PF09924"/>
    </source>
</evidence>
<feature type="transmembrane region" description="Helical" evidence="7">
    <location>
        <begin position="282"/>
        <end position="300"/>
    </location>
</feature>
<dbReference type="SUPFAM" id="SSF144091">
    <property type="entry name" value="Rhomboid-like"/>
    <property type="match status" value="1"/>
</dbReference>
<reference evidence="9 10" key="1">
    <citation type="submission" date="2019-04" db="EMBL/GenBank/DDBJ databases">
        <authorList>
            <person name="Jiang L."/>
        </authorList>
    </citation>
    <scope>NUCLEOTIDE SEQUENCE [LARGE SCALE GENOMIC DNA]</scope>
    <source>
        <strain evidence="9 10">YIM 131853</strain>
    </source>
</reference>
<keyword evidence="2" id="KW-1003">Cell membrane</keyword>
<dbReference type="Proteomes" id="UP000309133">
    <property type="component" value="Unassembled WGS sequence"/>
</dbReference>
<feature type="transmembrane region" description="Helical" evidence="7">
    <location>
        <begin position="383"/>
        <end position="401"/>
    </location>
</feature>
<evidence type="ECO:0000256" key="4">
    <source>
        <dbReference type="ARBA" id="ARBA00022989"/>
    </source>
</evidence>
<organism evidence="9 10">
    <name type="scientific">Naasia lichenicola</name>
    <dbReference type="NCBI Taxonomy" id="2565933"/>
    <lineage>
        <taxon>Bacteria</taxon>
        <taxon>Bacillati</taxon>
        <taxon>Actinomycetota</taxon>
        <taxon>Actinomycetes</taxon>
        <taxon>Micrococcales</taxon>
        <taxon>Microbacteriaceae</taxon>
        <taxon>Naasia</taxon>
    </lineage>
</organism>
<feature type="transmembrane region" description="Helical" evidence="7">
    <location>
        <begin position="347"/>
        <end position="371"/>
    </location>
</feature>
<keyword evidence="4 7" id="KW-1133">Transmembrane helix</keyword>